<proteinExistence type="inferred from homology"/>
<evidence type="ECO:0000313" key="11">
    <source>
        <dbReference type="Proteomes" id="UP000663828"/>
    </source>
</evidence>
<comment type="similarity">
    <text evidence="2 8">Belongs to the MICOS complex subunit Mic13 family.</text>
</comment>
<name>A0A813Y3M3_ADIRI</name>
<dbReference type="EMBL" id="CAJNOR010000321">
    <property type="protein sequence ID" value="CAF0879342.1"/>
    <property type="molecule type" value="Genomic_DNA"/>
</dbReference>
<evidence type="ECO:0000256" key="2">
    <source>
        <dbReference type="ARBA" id="ARBA00006771"/>
    </source>
</evidence>
<dbReference type="PANTHER" id="PTHR31816:SF3">
    <property type="entry name" value="MICOS COMPLEX SUBUNIT MIC13"/>
    <property type="match status" value="1"/>
</dbReference>
<evidence type="ECO:0000256" key="5">
    <source>
        <dbReference type="ARBA" id="ARBA00022989"/>
    </source>
</evidence>
<gene>
    <name evidence="10" type="ORF">XAT740_LOCUS6916</name>
</gene>
<comment type="caution">
    <text evidence="10">The sequence shown here is derived from an EMBL/GenBank/DDBJ whole genome shotgun (WGS) entry which is preliminary data.</text>
</comment>
<feature type="chain" id="PRO_5033057736" description="MICOS complex subunit MIC13" evidence="9">
    <location>
        <begin position="17"/>
        <end position="99"/>
    </location>
</feature>
<evidence type="ECO:0000256" key="8">
    <source>
        <dbReference type="RuleBase" id="RU363009"/>
    </source>
</evidence>
<dbReference type="Proteomes" id="UP000663828">
    <property type="component" value="Unassembled WGS sequence"/>
</dbReference>
<evidence type="ECO:0000256" key="1">
    <source>
        <dbReference type="ARBA" id="ARBA00004434"/>
    </source>
</evidence>
<dbReference type="InterPro" id="IPR026769">
    <property type="entry name" value="Mic13"/>
</dbReference>
<dbReference type="GO" id="GO:0042407">
    <property type="term" value="P:cristae formation"/>
    <property type="evidence" value="ECO:0007669"/>
    <property type="project" value="TreeGrafter"/>
</dbReference>
<keyword evidence="5" id="KW-1133">Transmembrane helix</keyword>
<comment type="subcellular location">
    <subcellularLocation>
        <location evidence="1 8">Mitochondrion inner membrane</location>
        <topology evidence="1 8">Single-pass membrane protein</topology>
    </subcellularLocation>
</comment>
<sequence length="99" mass="10849">MASLLKLATKLAIVGGATVLVVNHEVFGANKYTQQIVSKVRTSLPDTAEAFDQMPTKQELNNSLVESWNSGVQNSFKWLADAPKHTCRLYSLVSDKIKG</sequence>
<reference evidence="10" key="1">
    <citation type="submission" date="2021-02" db="EMBL/GenBank/DDBJ databases">
        <authorList>
            <person name="Nowell W R."/>
        </authorList>
    </citation>
    <scope>NUCLEOTIDE SEQUENCE</scope>
</reference>
<evidence type="ECO:0000256" key="9">
    <source>
        <dbReference type="SAM" id="SignalP"/>
    </source>
</evidence>
<keyword evidence="7" id="KW-0472">Membrane</keyword>
<comment type="function">
    <text evidence="8">Component of the MICOS complex, a large protein complex of the mitochondrial inner membrane that plays crucial roles in the maintenance of crista junctions, inner membrane architecture, and formation of contact sites to the outer membrane.</text>
</comment>
<evidence type="ECO:0000256" key="6">
    <source>
        <dbReference type="ARBA" id="ARBA00023128"/>
    </source>
</evidence>
<evidence type="ECO:0000256" key="4">
    <source>
        <dbReference type="ARBA" id="ARBA00022792"/>
    </source>
</evidence>
<accession>A0A813Y3M3</accession>
<organism evidence="10 11">
    <name type="scientific">Adineta ricciae</name>
    <name type="common">Rotifer</name>
    <dbReference type="NCBI Taxonomy" id="249248"/>
    <lineage>
        <taxon>Eukaryota</taxon>
        <taxon>Metazoa</taxon>
        <taxon>Spiralia</taxon>
        <taxon>Gnathifera</taxon>
        <taxon>Rotifera</taxon>
        <taxon>Eurotatoria</taxon>
        <taxon>Bdelloidea</taxon>
        <taxon>Adinetida</taxon>
        <taxon>Adinetidae</taxon>
        <taxon>Adineta</taxon>
    </lineage>
</organism>
<evidence type="ECO:0000313" key="10">
    <source>
        <dbReference type="EMBL" id="CAF0879342.1"/>
    </source>
</evidence>
<keyword evidence="3" id="KW-0812">Transmembrane</keyword>
<keyword evidence="6 8" id="KW-0496">Mitochondrion</keyword>
<dbReference type="AlphaFoldDB" id="A0A813Y3M3"/>
<keyword evidence="4 8" id="KW-0999">Mitochondrion inner membrane</keyword>
<keyword evidence="9" id="KW-0732">Signal</keyword>
<protein>
    <recommendedName>
        <fullName evidence="8">MICOS complex subunit MIC13</fullName>
    </recommendedName>
</protein>
<evidence type="ECO:0000256" key="7">
    <source>
        <dbReference type="ARBA" id="ARBA00023136"/>
    </source>
</evidence>
<dbReference type="GO" id="GO:0044284">
    <property type="term" value="C:mitochondrial crista junction"/>
    <property type="evidence" value="ECO:0007669"/>
    <property type="project" value="TreeGrafter"/>
</dbReference>
<comment type="subunit">
    <text evidence="8">Component of the mitochondrial contact site and cristae organizing system (MICOS) complex.</text>
</comment>
<evidence type="ECO:0000256" key="3">
    <source>
        <dbReference type="ARBA" id="ARBA00022692"/>
    </source>
</evidence>
<dbReference type="GO" id="GO:0061617">
    <property type="term" value="C:MICOS complex"/>
    <property type="evidence" value="ECO:0007669"/>
    <property type="project" value="UniProtKB-UniRule"/>
</dbReference>
<dbReference type="Pfam" id="PF15884">
    <property type="entry name" value="QIL1"/>
    <property type="match status" value="1"/>
</dbReference>
<dbReference type="PANTHER" id="PTHR31816">
    <property type="entry name" value="MICOS COMPLEX SUBUNIT MIC13"/>
    <property type="match status" value="1"/>
</dbReference>
<feature type="signal peptide" evidence="9">
    <location>
        <begin position="1"/>
        <end position="16"/>
    </location>
</feature>
<keyword evidence="11" id="KW-1185">Reference proteome</keyword>